<dbReference type="EMBL" id="JXTB01000349">
    <property type="protein sequence ID" value="PON44502.1"/>
    <property type="molecule type" value="Genomic_DNA"/>
</dbReference>
<keyword evidence="3" id="KW-1185">Reference proteome</keyword>
<reference evidence="3" key="1">
    <citation type="submission" date="2016-06" db="EMBL/GenBank/DDBJ databases">
        <title>Parallel loss of symbiosis genes in relatives of nitrogen-fixing non-legume Parasponia.</title>
        <authorList>
            <person name="Van Velzen R."/>
            <person name="Holmer R."/>
            <person name="Bu F."/>
            <person name="Rutten L."/>
            <person name="Van Zeijl A."/>
            <person name="Liu W."/>
            <person name="Santuari L."/>
            <person name="Cao Q."/>
            <person name="Sharma T."/>
            <person name="Shen D."/>
            <person name="Roswanjaya Y."/>
            <person name="Wardhani T."/>
            <person name="Kalhor M.S."/>
            <person name="Jansen J."/>
            <person name="Van den Hoogen J."/>
            <person name="Gungor B."/>
            <person name="Hartog M."/>
            <person name="Hontelez J."/>
            <person name="Verver J."/>
            <person name="Yang W.-C."/>
            <person name="Schijlen E."/>
            <person name="Repin R."/>
            <person name="Schilthuizen M."/>
            <person name="Schranz E."/>
            <person name="Heidstra R."/>
            <person name="Miyata K."/>
            <person name="Fedorova E."/>
            <person name="Kohlen W."/>
            <person name="Bisseling T."/>
            <person name="Smit S."/>
            <person name="Geurts R."/>
        </authorList>
    </citation>
    <scope>NUCLEOTIDE SEQUENCE [LARGE SCALE GENOMIC DNA]</scope>
    <source>
        <strain evidence="3">cv. WU1-14</strain>
    </source>
</reference>
<protein>
    <submittedName>
        <fullName evidence="2">Uncharacterized protein</fullName>
    </submittedName>
</protein>
<accession>A0A2P5B6S6</accession>
<feature type="region of interest" description="Disordered" evidence="1">
    <location>
        <begin position="124"/>
        <end position="146"/>
    </location>
</feature>
<evidence type="ECO:0000313" key="3">
    <source>
        <dbReference type="Proteomes" id="UP000237105"/>
    </source>
</evidence>
<dbReference type="AlphaFoldDB" id="A0A2P5B6S6"/>
<name>A0A2P5B6S6_PARAD</name>
<comment type="caution">
    <text evidence="2">The sequence shown here is derived from an EMBL/GenBank/DDBJ whole genome shotgun (WGS) entry which is preliminary data.</text>
</comment>
<organism evidence="2 3">
    <name type="scientific">Parasponia andersonii</name>
    <name type="common">Sponia andersonii</name>
    <dbReference type="NCBI Taxonomy" id="3476"/>
    <lineage>
        <taxon>Eukaryota</taxon>
        <taxon>Viridiplantae</taxon>
        <taxon>Streptophyta</taxon>
        <taxon>Embryophyta</taxon>
        <taxon>Tracheophyta</taxon>
        <taxon>Spermatophyta</taxon>
        <taxon>Magnoliopsida</taxon>
        <taxon>eudicotyledons</taxon>
        <taxon>Gunneridae</taxon>
        <taxon>Pentapetalae</taxon>
        <taxon>rosids</taxon>
        <taxon>fabids</taxon>
        <taxon>Rosales</taxon>
        <taxon>Cannabaceae</taxon>
        <taxon>Parasponia</taxon>
    </lineage>
</organism>
<evidence type="ECO:0000313" key="2">
    <source>
        <dbReference type="EMBL" id="PON44502.1"/>
    </source>
</evidence>
<proteinExistence type="predicted"/>
<dbReference type="Proteomes" id="UP000237105">
    <property type="component" value="Unassembled WGS sequence"/>
</dbReference>
<dbReference type="OrthoDB" id="10366248at2759"/>
<sequence length="146" mass="16018">MVTDETRGLGAAMAVVDTDKSGVPASFDLALIFKDVIGLDHGKGEFTIGVLVEVSAPQERVFNGGILPIILAHTGISADWLPTRARHACQPRKHPSFPFYTPPFLSFFFLFFSFLQYPITRSSIEQEPGSEKESSRFGENGRDPDG</sequence>
<feature type="compositionally biased region" description="Basic and acidic residues" evidence="1">
    <location>
        <begin position="129"/>
        <end position="146"/>
    </location>
</feature>
<evidence type="ECO:0000256" key="1">
    <source>
        <dbReference type="SAM" id="MobiDB-lite"/>
    </source>
</evidence>
<gene>
    <name evidence="2" type="ORF">PanWU01x14_266600</name>
</gene>